<evidence type="ECO:0000313" key="1">
    <source>
        <dbReference type="EMBL" id="DAF97766.1"/>
    </source>
</evidence>
<reference evidence="1" key="1">
    <citation type="journal article" date="2021" name="Proc. Natl. Acad. Sci. U.S.A.">
        <title>A Catalog of Tens of Thousands of Viruses from Human Metagenomes Reveals Hidden Associations with Chronic Diseases.</title>
        <authorList>
            <person name="Tisza M.J."/>
            <person name="Buck C.B."/>
        </authorList>
    </citation>
    <scope>NUCLEOTIDE SEQUENCE</scope>
    <source>
        <strain evidence="1">CtYA416</strain>
    </source>
</reference>
<organism evidence="1">
    <name type="scientific">Myoviridae sp. ctYA416</name>
    <dbReference type="NCBI Taxonomy" id="2825125"/>
    <lineage>
        <taxon>Viruses</taxon>
        <taxon>Duplodnaviria</taxon>
        <taxon>Heunggongvirae</taxon>
        <taxon>Uroviricota</taxon>
        <taxon>Caudoviricetes</taxon>
    </lineage>
</organism>
<protein>
    <submittedName>
        <fullName evidence="1">Uncharacterized protein</fullName>
    </submittedName>
</protein>
<accession>A0A8S5UTR4</accession>
<sequence length="128" mass="14672">MAKQQTVREYVEIRVPVVLNTRIKEEEKRAKVFDFLASDVFKNITIHAYAFRADVFTDVKDPKGSVAVGDIIGYDADTNELTVKCYGAFKDALESLRNKIAYIITSYDGVTNKISRIFIEERRESRRA</sequence>
<dbReference type="EMBL" id="BK016136">
    <property type="protein sequence ID" value="DAF97766.1"/>
    <property type="molecule type" value="Genomic_DNA"/>
</dbReference>
<proteinExistence type="predicted"/>
<name>A0A8S5UTR4_9CAUD</name>